<accession>A0A023FBX2</accession>
<sequence>MLCHSILNFPSYFMLMVQPAVCVSTLRYPTTVKNLQIIDSYETSTNSRVCARLTTLASNTSEASLHAPIIDTMSTITTVYHKHFLVQQNSWQFVKICTF</sequence>
<dbReference type="EMBL" id="GBBK01005592">
    <property type="protein sequence ID" value="JAC18890.1"/>
    <property type="molecule type" value="mRNA"/>
</dbReference>
<reference evidence="2" key="1">
    <citation type="submission" date="2014-03" db="EMBL/GenBank/DDBJ databases">
        <title>The sialotranscriptome of Amblyomma triste, Amblyomma parvum and Amblyomma cajennense ticks, uncovered by 454-based RNA-seq.</title>
        <authorList>
            <person name="Garcia G.R."/>
            <person name="Gardinassi L.G."/>
            <person name="Ribeiro J.M."/>
            <person name="Anatriello E."/>
            <person name="Ferreira B.R."/>
            <person name="Moreira H.N."/>
            <person name="Mafra C."/>
            <person name="Olegario M.M."/>
            <person name="Szabo P.J."/>
            <person name="Miranda-Santos I.K."/>
            <person name="Maruyama S.R."/>
        </authorList>
    </citation>
    <scope>NUCLEOTIDE SEQUENCE</scope>
    <source>
        <strain evidence="2">Uberlandia</strain>
        <tissue evidence="2">Salivary glands</tissue>
    </source>
</reference>
<feature type="signal peptide" evidence="1">
    <location>
        <begin position="1"/>
        <end position="22"/>
    </location>
</feature>
<proteinExistence type="evidence at transcript level"/>
<keyword evidence="1" id="KW-0732">Signal</keyword>
<evidence type="ECO:0000256" key="1">
    <source>
        <dbReference type="SAM" id="SignalP"/>
    </source>
</evidence>
<feature type="chain" id="PRO_5001515211" evidence="1">
    <location>
        <begin position="23"/>
        <end position="99"/>
    </location>
</feature>
<evidence type="ECO:0000313" key="2">
    <source>
        <dbReference type="EMBL" id="JAC18890.1"/>
    </source>
</evidence>
<dbReference type="AlphaFoldDB" id="A0A023FBX2"/>
<protein>
    <submittedName>
        <fullName evidence="2">Putative secreted protein</fullName>
    </submittedName>
</protein>
<name>A0A023FBX2_AMBCJ</name>
<organism evidence="2">
    <name type="scientific">Amblyomma cajennense</name>
    <name type="common">Cayenne tick</name>
    <name type="synonym">Acarus cajennensis</name>
    <dbReference type="NCBI Taxonomy" id="34607"/>
    <lineage>
        <taxon>Eukaryota</taxon>
        <taxon>Metazoa</taxon>
        <taxon>Ecdysozoa</taxon>
        <taxon>Arthropoda</taxon>
        <taxon>Chelicerata</taxon>
        <taxon>Arachnida</taxon>
        <taxon>Acari</taxon>
        <taxon>Parasitiformes</taxon>
        <taxon>Ixodida</taxon>
        <taxon>Ixodoidea</taxon>
        <taxon>Ixodidae</taxon>
        <taxon>Amblyomminae</taxon>
        <taxon>Amblyomma</taxon>
    </lineage>
</organism>